<dbReference type="HOGENOM" id="CLU_028723_4_3_1"/>
<dbReference type="GO" id="GO:0006627">
    <property type="term" value="P:protein processing involved in protein targeting to mitochondrion"/>
    <property type="evidence" value="ECO:0007669"/>
    <property type="project" value="EnsemblFungi"/>
</dbReference>
<keyword evidence="4" id="KW-0496">Mitochondrion</keyword>
<evidence type="ECO:0000256" key="2">
    <source>
        <dbReference type="ARBA" id="ARBA00022792"/>
    </source>
</evidence>
<dbReference type="InterPro" id="IPR036286">
    <property type="entry name" value="LexA/Signal_pep-like_sf"/>
</dbReference>
<keyword evidence="5" id="KW-0472">Membrane</keyword>
<dbReference type="RefSeq" id="XP_007674543.1">
    <property type="nucleotide sequence ID" value="XM_007676353.1"/>
</dbReference>
<dbReference type="GO" id="GO:0006465">
    <property type="term" value="P:signal peptide processing"/>
    <property type="evidence" value="ECO:0007669"/>
    <property type="project" value="InterPro"/>
</dbReference>
<evidence type="ECO:0000313" key="9">
    <source>
        <dbReference type="EMBL" id="EMC97896.1"/>
    </source>
</evidence>
<dbReference type="SUPFAM" id="SSF51306">
    <property type="entry name" value="LexA/Signal peptidase"/>
    <property type="match status" value="1"/>
</dbReference>
<dbReference type="Gene3D" id="2.10.109.10">
    <property type="entry name" value="Umud Fragment, subunit A"/>
    <property type="match status" value="1"/>
</dbReference>
<feature type="non-terminal residue" evidence="9">
    <location>
        <position position="1"/>
    </location>
</feature>
<dbReference type="InterPro" id="IPR000223">
    <property type="entry name" value="Pept_S26A_signal_pept_1"/>
</dbReference>
<name>M2MMH4_BAUPA</name>
<dbReference type="InterPro" id="IPR019533">
    <property type="entry name" value="Peptidase_S26"/>
</dbReference>
<evidence type="ECO:0000256" key="3">
    <source>
        <dbReference type="ARBA" id="ARBA00022801"/>
    </source>
</evidence>
<feature type="non-terminal residue" evidence="9">
    <location>
        <position position="139"/>
    </location>
</feature>
<evidence type="ECO:0000259" key="8">
    <source>
        <dbReference type="Pfam" id="PF10502"/>
    </source>
</evidence>
<dbReference type="PRINTS" id="PR00727">
    <property type="entry name" value="LEADERPTASE"/>
</dbReference>
<dbReference type="AlphaFoldDB" id="M2MMH4"/>
<evidence type="ECO:0000256" key="7">
    <source>
        <dbReference type="PIRSR" id="PIRSR600223-1"/>
    </source>
</evidence>
<dbReference type="GO" id="GO:0042720">
    <property type="term" value="C:mitochondrial inner membrane peptidase complex"/>
    <property type="evidence" value="ECO:0007669"/>
    <property type="project" value="EnsemblFungi"/>
</dbReference>
<dbReference type="Pfam" id="PF10502">
    <property type="entry name" value="Peptidase_S26"/>
    <property type="match status" value="2"/>
</dbReference>
<dbReference type="CDD" id="cd06530">
    <property type="entry name" value="S26_SPase_I"/>
    <property type="match status" value="1"/>
</dbReference>
<keyword evidence="10" id="KW-1185">Reference proteome</keyword>
<dbReference type="STRING" id="717646.M2MMH4"/>
<dbReference type="OrthoDB" id="308440at2759"/>
<evidence type="ECO:0000313" key="10">
    <source>
        <dbReference type="Proteomes" id="UP000011761"/>
    </source>
</evidence>
<dbReference type="Proteomes" id="UP000011761">
    <property type="component" value="Unassembled WGS sequence"/>
</dbReference>
<gene>
    <name evidence="9" type="ORF">BAUCODRAFT_50634</name>
</gene>
<organism evidence="9 10">
    <name type="scientific">Baudoinia panamericana (strain UAMH 10762)</name>
    <name type="common">Angels' share fungus</name>
    <name type="synonym">Baudoinia compniacensis (strain UAMH 10762)</name>
    <dbReference type="NCBI Taxonomy" id="717646"/>
    <lineage>
        <taxon>Eukaryota</taxon>
        <taxon>Fungi</taxon>
        <taxon>Dikarya</taxon>
        <taxon>Ascomycota</taxon>
        <taxon>Pezizomycotina</taxon>
        <taxon>Dothideomycetes</taxon>
        <taxon>Dothideomycetidae</taxon>
        <taxon>Mycosphaerellales</taxon>
        <taxon>Teratosphaeriaceae</taxon>
        <taxon>Baudoinia</taxon>
    </lineage>
</organism>
<dbReference type="InterPro" id="IPR052064">
    <property type="entry name" value="Mito_IMP1_subunit"/>
</dbReference>
<proteinExistence type="inferred from homology"/>
<dbReference type="KEGG" id="bcom:BAUCODRAFT_50634"/>
<keyword evidence="3" id="KW-0378">Hydrolase</keyword>
<dbReference type="eggNOG" id="KOG0171">
    <property type="taxonomic scope" value="Eukaryota"/>
</dbReference>
<keyword evidence="2" id="KW-0999">Mitochondrion inner membrane</keyword>
<evidence type="ECO:0000256" key="5">
    <source>
        <dbReference type="ARBA" id="ARBA00023136"/>
    </source>
</evidence>
<dbReference type="OMA" id="LCKGPSM"/>
<feature type="active site" evidence="7">
    <location>
        <position position="56"/>
    </location>
</feature>
<comment type="similarity">
    <text evidence="6">Belongs to the peptidase S26 family. IMP1 subfamily.</text>
</comment>
<dbReference type="GeneID" id="19114990"/>
<evidence type="ECO:0000256" key="4">
    <source>
        <dbReference type="ARBA" id="ARBA00023128"/>
    </source>
</evidence>
<feature type="domain" description="Peptidase S26" evidence="8">
    <location>
        <begin position="9"/>
        <end position="66"/>
    </location>
</feature>
<dbReference type="GO" id="GO:0004252">
    <property type="term" value="F:serine-type endopeptidase activity"/>
    <property type="evidence" value="ECO:0007669"/>
    <property type="project" value="InterPro"/>
</dbReference>
<feature type="domain" description="Peptidase S26" evidence="8">
    <location>
        <begin position="81"/>
        <end position="115"/>
    </location>
</feature>
<reference evidence="9 10" key="1">
    <citation type="journal article" date="2012" name="PLoS Pathog.">
        <title>Diverse lifestyles and strategies of plant pathogenesis encoded in the genomes of eighteen Dothideomycetes fungi.</title>
        <authorList>
            <person name="Ohm R.A."/>
            <person name="Feau N."/>
            <person name="Henrissat B."/>
            <person name="Schoch C.L."/>
            <person name="Horwitz B.A."/>
            <person name="Barry K.W."/>
            <person name="Condon B.J."/>
            <person name="Copeland A.C."/>
            <person name="Dhillon B."/>
            <person name="Glaser F."/>
            <person name="Hesse C.N."/>
            <person name="Kosti I."/>
            <person name="LaButti K."/>
            <person name="Lindquist E.A."/>
            <person name="Lucas S."/>
            <person name="Salamov A.A."/>
            <person name="Bradshaw R.E."/>
            <person name="Ciuffetti L."/>
            <person name="Hamelin R.C."/>
            <person name="Kema G.H.J."/>
            <person name="Lawrence C."/>
            <person name="Scott J.A."/>
            <person name="Spatafora J.W."/>
            <person name="Turgeon B.G."/>
            <person name="de Wit P.J.G.M."/>
            <person name="Zhong S."/>
            <person name="Goodwin S.B."/>
            <person name="Grigoriev I.V."/>
        </authorList>
    </citation>
    <scope>NUCLEOTIDE SEQUENCE [LARGE SCALE GENOMIC DNA]</scope>
    <source>
        <strain evidence="9 10">UAMH 10762</strain>
    </source>
</reference>
<dbReference type="PANTHER" id="PTHR12383:SF16">
    <property type="entry name" value="MITOCHONDRIAL INNER MEMBRANE PROTEASE SUBUNIT 1"/>
    <property type="match status" value="1"/>
</dbReference>
<comment type="subcellular location">
    <subcellularLocation>
        <location evidence="1">Mitochondrion inner membrane</location>
    </subcellularLocation>
</comment>
<evidence type="ECO:0000256" key="1">
    <source>
        <dbReference type="ARBA" id="ARBA00004273"/>
    </source>
</evidence>
<dbReference type="EMBL" id="KB445553">
    <property type="protein sequence ID" value="EMC97896.1"/>
    <property type="molecule type" value="Genomic_DNA"/>
</dbReference>
<accession>M2MMH4</accession>
<dbReference type="PANTHER" id="PTHR12383">
    <property type="entry name" value="PROTEASE FAMILY S26 MITOCHONDRIAL INNER MEMBRANE PROTEASE-RELATED"/>
    <property type="match status" value="1"/>
</dbReference>
<sequence>YFFTLEIAHGVSMLPTIAAAGDWLLISKYYRRGRGVEVGDVISFKHPIYVGEYATKRLIGLEGDFVLAETPGREGPGRMLQIPAGHCWVVGDNVTWSRDSRMFGALPMALITGKILGKVSFSQRWKPIRNALQPAVDDD</sequence>
<feature type="active site" evidence="7">
    <location>
        <position position="12"/>
    </location>
</feature>
<protein>
    <recommendedName>
        <fullName evidence="8">Peptidase S26 domain-containing protein</fullName>
    </recommendedName>
</protein>
<evidence type="ECO:0000256" key="6">
    <source>
        <dbReference type="ARBA" id="ARBA00038445"/>
    </source>
</evidence>